<dbReference type="RefSeq" id="WP_013653794.1">
    <property type="nucleotide sequence ID" value="NC_015259.1"/>
</dbReference>
<keyword evidence="1" id="KW-0732">Signal</keyword>
<proteinExistence type="predicted"/>
<protein>
    <submittedName>
        <fullName evidence="2">Conserved hypothetical exported protein</fullName>
    </submittedName>
</protein>
<evidence type="ECO:0000313" key="3">
    <source>
        <dbReference type="Proteomes" id="UP000008130"/>
    </source>
</evidence>
<dbReference type="HOGENOM" id="CLU_1531332_0_0_5"/>
<dbReference type="PATRIC" id="fig|991905.3.peg.3144"/>
<dbReference type="STRING" id="991905.SL003B_3060"/>
<organism evidence="2 3">
    <name type="scientific">Polymorphum gilvum (strain LMG 25793 / CGMCC 1.9160 / SL003B-26A1)</name>
    <dbReference type="NCBI Taxonomy" id="991905"/>
    <lineage>
        <taxon>Bacteria</taxon>
        <taxon>Pseudomonadati</taxon>
        <taxon>Pseudomonadota</taxon>
        <taxon>Alphaproteobacteria</taxon>
        <taxon>Rhodobacterales</taxon>
        <taxon>Paracoccaceae</taxon>
        <taxon>Polymorphum</taxon>
    </lineage>
</organism>
<sequence>MNKSWLPCATLLLPVLLPVQVFAADATAPVREIMTAAEANWAETPGDYQDYFSEDRLARLYSADFVARYRKAAEVPFSKEMGTPFDYDVIVNGQDGCPLKDLSIAAGPTEGAATVVVARFQGLTCFGSEVEYQAYSETRFRVVTEAGRPVVDDILLSMDGETLSLKAEMDAIAAN</sequence>
<evidence type="ECO:0000313" key="2">
    <source>
        <dbReference type="EMBL" id="ADZ71483.1"/>
    </source>
</evidence>
<name>F2IW98_POLGS</name>
<keyword evidence="3" id="KW-1185">Reference proteome</keyword>
<evidence type="ECO:0000256" key="1">
    <source>
        <dbReference type="SAM" id="SignalP"/>
    </source>
</evidence>
<feature type="chain" id="PRO_5003280005" evidence="1">
    <location>
        <begin position="24"/>
        <end position="175"/>
    </location>
</feature>
<dbReference type="eggNOG" id="ENOG5032SXI">
    <property type="taxonomic scope" value="Bacteria"/>
</dbReference>
<gene>
    <name evidence="2" type="ordered locus">SL003B_3060</name>
</gene>
<reference evidence="2 3" key="1">
    <citation type="journal article" date="2011" name="J. Bacteriol.">
        <title>Complete genome sequence of Polymorphum gilvum SL003B-26A1T, a crude oil-degrading bacterium from oil-polluted saline soil.</title>
        <authorList>
            <person name="Li S.G."/>
            <person name="Tang Y.Q."/>
            <person name="Nie Y."/>
            <person name="Cai M."/>
            <person name="Wu X.L."/>
        </authorList>
    </citation>
    <scope>NUCLEOTIDE SEQUENCE [LARGE SCALE GENOMIC DNA]</scope>
    <source>
        <strain evidence="3">LMG 25793 / CGMCC 1.9160 / SL003B-26A1</strain>
    </source>
</reference>
<feature type="signal peptide" evidence="1">
    <location>
        <begin position="1"/>
        <end position="23"/>
    </location>
</feature>
<dbReference type="AlphaFoldDB" id="F2IW98"/>
<dbReference type="EMBL" id="CP002568">
    <property type="protein sequence ID" value="ADZ71483.1"/>
    <property type="molecule type" value="Genomic_DNA"/>
</dbReference>
<accession>F2IW98</accession>
<dbReference type="KEGG" id="pgv:SL003B_3060"/>
<dbReference type="Proteomes" id="UP000008130">
    <property type="component" value="Chromosome"/>
</dbReference>
<dbReference type="OrthoDB" id="7916410at2"/>